<feature type="region of interest" description="Disordered" evidence="1">
    <location>
        <begin position="1"/>
        <end position="29"/>
    </location>
</feature>
<comment type="caution">
    <text evidence="2">The sequence shown here is derived from an EMBL/GenBank/DDBJ whole genome shotgun (WGS) entry which is preliminary data.</text>
</comment>
<evidence type="ECO:0000256" key="1">
    <source>
        <dbReference type="SAM" id="MobiDB-lite"/>
    </source>
</evidence>
<dbReference type="AlphaFoldDB" id="A0A922MB30"/>
<proteinExistence type="predicted"/>
<name>A0A922MB30_SPOEX</name>
<feature type="compositionally biased region" description="Basic residues" evidence="1">
    <location>
        <begin position="10"/>
        <end position="26"/>
    </location>
</feature>
<dbReference type="Proteomes" id="UP000814243">
    <property type="component" value="Unassembled WGS sequence"/>
</dbReference>
<accession>A0A922MB30</accession>
<sequence length="425" mass="48618">MERKKERSGAAKRKQRQEREKSKKKLPKLDSFFTKPLSATVRSTAETSFKSAEIIVKNTTSSINAPAENDYLDASVQPTVEESSIFTSSKVLEISNDLGNYINKKLSDTEKRLILDKGPLKPPGPFPKDPHQDNRSFSETYYLSTSQYGPVDRFWMCYSKMLDAAYCQQCWLFASQINAWCTGFRDWRHLSDRIKQHGSSKAHTEACAVYEAWQKSSAIDGELEDEIRKEASFWRQVLRRLFDIIITLANSSLALRGHREDLSEGGNHGNFLSIVQLVARYDHILRQVLDMPKALSAWHLVSKFTGESEITLKKLNPTRWSSRVNSITAVKLRFFDIIKALSEITPKSSSKDERSEAEIIKLKMMNSEFVFLCEFMHSVLNNINYVSKENKNSSPSTPRPPKPRENTTSILPSQKSDEKKLKAFR</sequence>
<evidence type="ECO:0000313" key="3">
    <source>
        <dbReference type="Proteomes" id="UP000814243"/>
    </source>
</evidence>
<feature type="region of interest" description="Disordered" evidence="1">
    <location>
        <begin position="388"/>
        <end position="425"/>
    </location>
</feature>
<dbReference type="PANTHER" id="PTHR45749:SF37">
    <property type="entry name" value="OS05G0311600 PROTEIN"/>
    <property type="match status" value="1"/>
</dbReference>
<dbReference type="PANTHER" id="PTHR45749">
    <property type="match status" value="1"/>
</dbReference>
<organism evidence="2 3">
    <name type="scientific">Spodoptera exigua</name>
    <name type="common">Beet armyworm</name>
    <name type="synonym">Noctua fulgens</name>
    <dbReference type="NCBI Taxonomy" id="7107"/>
    <lineage>
        <taxon>Eukaryota</taxon>
        <taxon>Metazoa</taxon>
        <taxon>Ecdysozoa</taxon>
        <taxon>Arthropoda</taxon>
        <taxon>Hexapoda</taxon>
        <taxon>Insecta</taxon>
        <taxon>Pterygota</taxon>
        <taxon>Neoptera</taxon>
        <taxon>Endopterygota</taxon>
        <taxon>Lepidoptera</taxon>
        <taxon>Glossata</taxon>
        <taxon>Ditrysia</taxon>
        <taxon>Noctuoidea</taxon>
        <taxon>Noctuidae</taxon>
        <taxon>Amphipyrinae</taxon>
        <taxon>Spodoptera</taxon>
    </lineage>
</organism>
<dbReference type="EMBL" id="JACEFF010000655">
    <property type="protein sequence ID" value="KAH9633351.1"/>
    <property type="molecule type" value="Genomic_DNA"/>
</dbReference>
<feature type="compositionally biased region" description="Basic and acidic residues" evidence="1">
    <location>
        <begin position="415"/>
        <end position="425"/>
    </location>
</feature>
<reference evidence="2" key="1">
    <citation type="journal article" date="2021" name="G3 (Bethesda)">
        <title>Genome and transcriptome analysis of the beet armyworm Spodoptera exigua reveals targets for pest control. .</title>
        <authorList>
            <person name="Simon S."/>
            <person name="Breeschoten T."/>
            <person name="Jansen H.J."/>
            <person name="Dirks R.P."/>
            <person name="Schranz M.E."/>
            <person name="Ros V.I.D."/>
        </authorList>
    </citation>
    <scope>NUCLEOTIDE SEQUENCE</scope>
    <source>
        <strain evidence="2">TB_SE_WUR_2020</strain>
    </source>
</reference>
<gene>
    <name evidence="2" type="ORF">HF086_004065</name>
</gene>
<protein>
    <submittedName>
        <fullName evidence="2">Uncharacterized protein</fullName>
    </submittedName>
</protein>
<evidence type="ECO:0000313" key="2">
    <source>
        <dbReference type="EMBL" id="KAH9633351.1"/>
    </source>
</evidence>